<keyword evidence="5" id="KW-1185">Reference proteome</keyword>
<feature type="region of interest" description="Disordered" evidence="1">
    <location>
        <begin position="393"/>
        <end position="429"/>
    </location>
</feature>
<protein>
    <recommendedName>
        <fullName evidence="3">Protein kinase domain-containing protein</fullName>
    </recommendedName>
</protein>
<keyword evidence="2" id="KW-1133">Transmembrane helix</keyword>
<dbReference type="InterPro" id="IPR000719">
    <property type="entry name" value="Prot_kinase_dom"/>
</dbReference>
<dbReference type="Proteomes" id="UP000297643">
    <property type="component" value="Unassembled WGS sequence"/>
</dbReference>
<feature type="compositionally biased region" description="Low complexity" evidence="1">
    <location>
        <begin position="13"/>
        <end position="28"/>
    </location>
</feature>
<feature type="compositionally biased region" description="Basic and acidic residues" evidence="1">
    <location>
        <begin position="1"/>
        <end position="10"/>
    </location>
</feature>
<dbReference type="SMART" id="SM00220">
    <property type="entry name" value="S_TKc"/>
    <property type="match status" value="1"/>
</dbReference>
<proteinExistence type="predicted"/>
<dbReference type="GO" id="GO:0004672">
    <property type="term" value="F:protein kinase activity"/>
    <property type="evidence" value="ECO:0007669"/>
    <property type="project" value="InterPro"/>
</dbReference>
<dbReference type="InterPro" id="IPR011009">
    <property type="entry name" value="Kinase-like_dom_sf"/>
</dbReference>
<sequence>MRNRARRDPDPVPAAGDPGSATGSTWASTSGSAEVGAVVAGYRVLRRLGASERADVYLGVSTAALQGAVEAGTRPPVALKIFRPETAGAVIEREFRVLTESTGTRFASLIDLATLSDGRVCIVQEYLSGSRLSRLLSDGRLLAPGEAVTILAPILAALAALLALGYVHEGLAQSAVIFDRTGRPVLTGLGRLRELPPPGPELRSCLEEAALRVSAFAGGVLDRVETSGDSAVPEPAGWLESIPPGFPVHRLLDELERRLFAWSPASAVSSAASPWVPSPGRRSEREAGWAATGALRGSRAVAGPAGDLQPGNGDRPEPGPARRSGRARTLLGRLNTLLRGLTGRQADARPWQRLRHRLFVGLRAHRGPLLVSSLIAAAGAVLLLTLGYQPEARGGSAGPASGATSPVAVGAAPSSVSPQPASPAPTAVPGDLAADRAAVEGDEPVQAVRVLLRLRAGCLRAASVACLDGVDQAGSAALAADGQAARSSHQGDAVAPAEEAGESAPSLVERRGGIALVAVVLTEASAHGNSKPASVLVVKGEAGWRIRQIFDY</sequence>
<evidence type="ECO:0000313" key="5">
    <source>
        <dbReference type="Proteomes" id="UP000297643"/>
    </source>
</evidence>
<feature type="region of interest" description="Disordered" evidence="1">
    <location>
        <begin position="270"/>
        <end position="329"/>
    </location>
</feature>
<dbReference type="PROSITE" id="PS50011">
    <property type="entry name" value="PROTEIN_KINASE_DOM"/>
    <property type="match status" value="1"/>
</dbReference>
<evidence type="ECO:0000256" key="1">
    <source>
        <dbReference type="SAM" id="MobiDB-lite"/>
    </source>
</evidence>
<gene>
    <name evidence="4" type="ORF">E3O32_01765</name>
</gene>
<evidence type="ECO:0000259" key="3">
    <source>
        <dbReference type="PROSITE" id="PS50011"/>
    </source>
</evidence>
<organism evidence="4 5">
    <name type="scientific">Cryobacterium mannosilyticum</name>
    <dbReference type="NCBI Taxonomy" id="1259190"/>
    <lineage>
        <taxon>Bacteria</taxon>
        <taxon>Bacillati</taxon>
        <taxon>Actinomycetota</taxon>
        <taxon>Actinomycetes</taxon>
        <taxon>Micrococcales</taxon>
        <taxon>Microbacteriaceae</taxon>
        <taxon>Cryobacterium</taxon>
    </lineage>
</organism>
<evidence type="ECO:0000313" key="4">
    <source>
        <dbReference type="EMBL" id="TFC07280.1"/>
    </source>
</evidence>
<keyword evidence="2" id="KW-0812">Transmembrane</keyword>
<dbReference type="Gene3D" id="1.10.510.10">
    <property type="entry name" value="Transferase(Phosphotransferase) domain 1"/>
    <property type="match status" value="1"/>
</dbReference>
<dbReference type="AlphaFoldDB" id="A0A4R8WD50"/>
<dbReference type="EMBL" id="SOFM01000007">
    <property type="protein sequence ID" value="TFC07280.1"/>
    <property type="molecule type" value="Genomic_DNA"/>
</dbReference>
<dbReference type="SUPFAM" id="SSF56112">
    <property type="entry name" value="Protein kinase-like (PK-like)"/>
    <property type="match status" value="1"/>
</dbReference>
<dbReference type="RefSeq" id="WP_134506416.1">
    <property type="nucleotide sequence ID" value="NZ_SOFM01000007.1"/>
</dbReference>
<feature type="transmembrane region" description="Helical" evidence="2">
    <location>
        <begin position="141"/>
        <end position="167"/>
    </location>
</feature>
<feature type="region of interest" description="Disordered" evidence="1">
    <location>
        <begin position="1"/>
        <end position="28"/>
    </location>
</feature>
<name>A0A4R8WD50_9MICO</name>
<keyword evidence="2" id="KW-0472">Membrane</keyword>
<comment type="caution">
    <text evidence="4">The sequence shown here is derived from an EMBL/GenBank/DDBJ whole genome shotgun (WGS) entry which is preliminary data.</text>
</comment>
<feature type="domain" description="Protein kinase" evidence="3">
    <location>
        <begin position="42"/>
        <end position="359"/>
    </location>
</feature>
<evidence type="ECO:0000256" key="2">
    <source>
        <dbReference type="SAM" id="Phobius"/>
    </source>
</evidence>
<accession>A0A4R8WD50</accession>
<reference evidence="4 5" key="1">
    <citation type="submission" date="2019-03" db="EMBL/GenBank/DDBJ databases">
        <title>Genomics of glacier-inhabiting Cryobacterium strains.</title>
        <authorList>
            <person name="Liu Q."/>
            <person name="Xin Y.-H."/>
        </authorList>
    </citation>
    <scope>NUCLEOTIDE SEQUENCE [LARGE SCALE GENOMIC DNA]</scope>
    <source>
        <strain evidence="4 5">RHLT2-21</strain>
    </source>
</reference>
<feature type="compositionally biased region" description="Low complexity" evidence="1">
    <location>
        <begin position="270"/>
        <end position="279"/>
    </location>
</feature>
<dbReference type="GO" id="GO:0005524">
    <property type="term" value="F:ATP binding"/>
    <property type="evidence" value="ECO:0007669"/>
    <property type="project" value="InterPro"/>
</dbReference>